<dbReference type="InterPro" id="IPR051831">
    <property type="entry name" value="Bromodomain_contain_prot"/>
</dbReference>
<evidence type="ECO:0000256" key="2">
    <source>
        <dbReference type="PROSITE-ProRule" id="PRU00035"/>
    </source>
</evidence>
<organism evidence="5 6">
    <name type="scientific">Rhamnella rubrinervis</name>
    <dbReference type="NCBI Taxonomy" id="2594499"/>
    <lineage>
        <taxon>Eukaryota</taxon>
        <taxon>Viridiplantae</taxon>
        <taxon>Streptophyta</taxon>
        <taxon>Embryophyta</taxon>
        <taxon>Tracheophyta</taxon>
        <taxon>Spermatophyta</taxon>
        <taxon>Magnoliopsida</taxon>
        <taxon>eudicotyledons</taxon>
        <taxon>Gunneridae</taxon>
        <taxon>Pentapetalae</taxon>
        <taxon>rosids</taxon>
        <taxon>fabids</taxon>
        <taxon>Rosales</taxon>
        <taxon>Rhamnaceae</taxon>
        <taxon>rhamnoid group</taxon>
        <taxon>Rhamneae</taxon>
        <taxon>Rhamnella</taxon>
    </lineage>
</organism>
<evidence type="ECO:0000259" key="4">
    <source>
        <dbReference type="PROSITE" id="PS50014"/>
    </source>
</evidence>
<protein>
    <recommendedName>
        <fullName evidence="4">Bromo domain-containing protein</fullName>
    </recommendedName>
</protein>
<feature type="compositionally biased region" description="Polar residues" evidence="3">
    <location>
        <begin position="852"/>
        <end position="895"/>
    </location>
</feature>
<dbReference type="Proteomes" id="UP000796880">
    <property type="component" value="Unassembled WGS sequence"/>
</dbReference>
<feature type="compositionally biased region" description="Polar residues" evidence="3">
    <location>
        <begin position="829"/>
        <end position="841"/>
    </location>
</feature>
<dbReference type="PRINTS" id="PR00503">
    <property type="entry name" value="BROMODOMAIN"/>
</dbReference>
<sequence>MSSGNHRRSARILELDARRSQQAEGQNKGKEICEVETEDVVTEEDDFSLKRGRKRAKIRPVPNLVVNKVEDQVEKVGNSSNEDHHTNAAVMSSGTALPERSKLNMLLGILQRRDSHKIFAEPVDSEEVKGYYDIIEEPMDFGTISMKLNGGSYKTLDEFEHDVFLVSSNAMFFNHSNTIYYRQARAIRDLAKKLFDALKTDPEKFGSELSMARLRAGYRDERRSIYFEEDRRGTYRALGSFLNENETIVSSVFNSSKPLVKIMQNNFRYKESLLRFVKDLGPTAQFIAWQKLKRCTTEVYNHQTGTPLCKVQTQEYQIPNVTSLWKNNTGASSSNFLKNSTMKNLSGKMNILGNTWYAGKASKFDTSTMNDVLSSRFGQATNTMKNPVHYGGKSDQTLRDGTAILKQDMAGEGIGNLNFPTSLLGDGNPYLSTTWSTHSNHDKYSSSTINKGKNVQVGDASSSYTTRNPVSPHRKSIQAIREKATADQGIGSSYFSTALLGDRKSYLSATPKTYNDPDKFISGANNKGKNVQIAEMSSSYSMKHPGGNCGKSENGMRQKGAVSNADVADQGSGSAYFSADLFVAFSATQSTHSNPDKSISRALTKGKNVLIAEVNFLDPMDPDDYHRKSVPGMREVGSSFKEDVPDQGIGSSFLNTPLPIDKKSYLPATRHTHDNTGGFIASAIDRIQNDQMAEMTSSDPRMLESLFASDNGVASSKSRQRLPPAVGSSWSQAQSTRGLDSNNLGGEVQEVQARGGRGGANNESRVVQAGQAQNWFKPTQLGPQPILSPSFQEQSGPTKVDLEGQAGSSRWGGWATTSPNGRVVEGSFMNESHQTSNQQGDLSIGAPLGNNHLHQSPLGTKYHQQSPLENKYRQQSPLGNNYQQQSSLVTNNQQQSPLANNYRQQFPLGNDHYQQQFPLANDYRQHSPSANNYRRQSSLGNNYQQQSSSTNDNGPQSFLVANDYKQQSHLARNYERQYPLGSNYQQKSSLASNYQQQSPMINNYQQQSPLASYYQQQLANNYEQQSRLGNDHRQQSPVDANMLHQRFRLYTEH</sequence>
<feature type="compositionally biased region" description="Polar residues" evidence="3">
    <location>
        <begin position="445"/>
        <end position="469"/>
    </location>
</feature>
<comment type="caution">
    <text evidence="5">The sequence shown here is derived from an EMBL/GenBank/DDBJ whole genome shotgun (WGS) entry which is preliminary data.</text>
</comment>
<feature type="region of interest" description="Disordered" evidence="3">
    <location>
        <begin position="444"/>
        <end position="475"/>
    </location>
</feature>
<feature type="compositionally biased region" description="Polar residues" evidence="3">
    <location>
        <begin position="728"/>
        <end position="743"/>
    </location>
</feature>
<name>A0A8K0DQD1_9ROSA</name>
<evidence type="ECO:0000256" key="1">
    <source>
        <dbReference type="ARBA" id="ARBA00023117"/>
    </source>
</evidence>
<proteinExistence type="predicted"/>
<dbReference type="InterPro" id="IPR018359">
    <property type="entry name" value="Bromodomain_CS"/>
</dbReference>
<feature type="compositionally biased region" description="Basic residues" evidence="3">
    <location>
        <begin position="1"/>
        <end position="10"/>
    </location>
</feature>
<feature type="region of interest" description="Disordered" evidence="3">
    <location>
        <begin position="779"/>
        <end position="895"/>
    </location>
</feature>
<feature type="region of interest" description="Disordered" evidence="3">
    <location>
        <begin position="923"/>
        <end position="958"/>
    </location>
</feature>
<dbReference type="CDD" id="cd04369">
    <property type="entry name" value="Bromodomain"/>
    <property type="match status" value="1"/>
</dbReference>
<gene>
    <name evidence="5" type="ORF">FNV43_RR24340</name>
</gene>
<dbReference type="AlphaFoldDB" id="A0A8K0DQD1"/>
<feature type="compositionally biased region" description="Polar residues" evidence="3">
    <location>
        <begin position="787"/>
        <end position="797"/>
    </location>
</feature>
<dbReference type="OrthoDB" id="1155210at2759"/>
<dbReference type="InterPro" id="IPR036427">
    <property type="entry name" value="Bromodomain-like_sf"/>
</dbReference>
<evidence type="ECO:0000313" key="5">
    <source>
        <dbReference type="EMBL" id="KAF3433238.1"/>
    </source>
</evidence>
<dbReference type="InterPro" id="IPR001487">
    <property type="entry name" value="Bromodomain"/>
</dbReference>
<feature type="compositionally biased region" description="Polar residues" evidence="3">
    <location>
        <begin position="926"/>
        <end position="956"/>
    </location>
</feature>
<accession>A0A8K0DQD1</accession>
<dbReference type="Gene3D" id="1.20.920.10">
    <property type="entry name" value="Bromodomain-like"/>
    <property type="match status" value="1"/>
</dbReference>
<keyword evidence="6" id="KW-1185">Reference proteome</keyword>
<feature type="compositionally biased region" description="Basic and acidic residues" evidence="3">
    <location>
        <begin position="11"/>
        <end position="30"/>
    </location>
</feature>
<feature type="domain" description="Bromo" evidence="4">
    <location>
        <begin position="111"/>
        <end position="181"/>
    </location>
</feature>
<keyword evidence="1 2" id="KW-0103">Bromodomain</keyword>
<dbReference type="Pfam" id="PF00439">
    <property type="entry name" value="Bromodomain"/>
    <property type="match status" value="1"/>
</dbReference>
<reference evidence="5" key="1">
    <citation type="submission" date="2020-03" db="EMBL/GenBank/DDBJ databases">
        <title>A high-quality chromosome-level genome assembly of a woody plant with both climbing and erect habits, Rhamnella rubrinervis.</title>
        <authorList>
            <person name="Lu Z."/>
            <person name="Yang Y."/>
            <person name="Zhu X."/>
            <person name="Sun Y."/>
        </authorList>
    </citation>
    <scope>NUCLEOTIDE SEQUENCE</scope>
    <source>
        <strain evidence="5">BYM</strain>
        <tissue evidence="5">Leaf</tissue>
    </source>
</reference>
<evidence type="ECO:0000256" key="3">
    <source>
        <dbReference type="SAM" id="MobiDB-lite"/>
    </source>
</evidence>
<evidence type="ECO:0000313" key="6">
    <source>
        <dbReference type="Proteomes" id="UP000796880"/>
    </source>
</evidence>
<dbReference type="PROSITE" id="PS00633">
    <property type="entry name" value="BROMODOMAIN_1"/>
    <property type="match status" value="1"/>
</dbReference>
<feature type="region of interest" description="Disordered" evidence="3">
    <location>
        <begin position="1"/>
        <end position="30"/>
    </location>
</feature>
<dbReference type="PANTHER" id="PTHR22881:SF26">
    <property type="entry name" value="BROMODOMAIN CONTAINING PROTEIN, EXPRESSED"/>
    <property type="match status" value="1"/>
</dbReference>
<dbReference type="PROSITE" id="PS50014">
    <property type="entry name" value="BROMODOMAIN_2"/>
    <property type="match status" value="1"/>
</dbReference>
<dbReference type="PANTHER" id="PTHR22881">
    <property type="entry name" value="BROMODOMAIN CONTAINING PROTEIN"/>
    <property type="match status" value="1"/>
</dbReference>
<dbReference type="SUPFAM" id="SSF47370">
    <property type="entry name" value="Bromodomain"/>
    <property type="match status" value="1"/>
</dbReference>
<dbReference type="EMBL" id="VOIH02000011">
    <property type="protein sequence ID" value="KAF3433238.1"/>
    <property type="molecule type" value="Genomic_DNA"/>
</dbReference>
<dbReference type="SMART" id="SM00297">
    <property type="entry name" value="BROMO"/>
    <property type="match status" value="1"/>
</dbReference>
<feature type="region of interest" description="Disordered" evidence="3">
    <location>
        <begin position="713"/>
        <end position="743"/>
    </location>
</feature>